<organism evidence="1 2">
    <name type="scientific">Stappia albiluteola</name>
    <dbReference type="NCBI Taxonomy" id="2758565"/>
    <lineage>
        <taxon>Bacteria</taxon>
        <taxon>Pseudomonadati</taxon>
        <taxon>Pseudomonadota</taxon>
        <taxon>Alphaproteobacteria</taxon>
        <taxon>Hyphomicrobiales</taxon>
        <taxon>Stappiaceae</taxon>
        <taxon>Stappia</taxon>
    </lineage>
</organism>
<comment type="caution">
    <text evidence="1">The sequence shown here is derived from an EMBL/GenBank/DDBJ whole genome shotgun (WGS) entry which is preliminary data.</text>
</comment>
<sequence length="203" mass="21671">MSDFHKPTYSLKNPDGSSKAYNPTEVRLYGLSGSQSILAKGANSFEVSSGGNRFNISVNAGASGAKKGGSPASIPGISLINISNTSLGSIVALLCLNSSPDDELEAGVIFGYSYEGHCYDLPKPKVMLIPAQGVDIPADDCGYHNKPDYKVWVVDKLDQCIEIEVNQGFIEQVVLEANLPGKRSPSTYRATMALSHRSGRLTE</sequence>
<dbReference type="Proteomes" id="UP000541109">
    <property type="component" value="Unassembled WGS sequence"/>
</dbReference>
<gene>
    <name evidence="1" type="ORF">H2509_06135</name>
</gene>
<proteinExistence type="predicted"/>
<name>A0A839ACJ5_9HYPH</name>
<evidence type="ECO:0000313" key="1">
    <source>
        <dbReference type="EMBL" id="MBA5776704.1"/>
    </source>
</evidence>
<dbReference type="RefSeq" id="WP_182163332.1">
    <property type="nucleotide sequence ID" value="NZ_JACFXV010000043.1"/>
</dbReference>
<dbReference type="AlphaFoldDB" id="A0A839ACJ5"/>
<keyword evidence="2" id="KW-1185">Reference proteome</keyword>
<protein>
    <submittedName>
        <fullName evidence="1">Uncharacterized protein</fullName>
    </submittedName>
</protein>
<evidence type="ECO:0000313" key="2">
    <source>
        <dbReference type="Proteomes" id="UP000541109"/>
    </source>
</evidence>
<accession>A0A839ACJ5</accession>
<dbReference type="EMBL" id="JACFXV010000043">
    <property type="protein sequence ID" value="MBA5776704.1"/>
    <property type="molecule type" value="Genomic_DNA"/>
</dbReference>
<reference evidence="1 2" key="1">
    <citation type="submission" date="2020-07" db="EMBL/GenBank/DDBJ databases">
        <title>Stappia sp., F7233, whole genome shotgun sequencing project.</title>
        <authorList>
            <person name="Jiang S."/>
            <person name="Liu Z.W."/>
            <person name="Du Z.J."/>
        </authorList>
    </citation>
    <scope>NUCLEOTIDE SEQUENCE [LARGE SCALE GENOMIC DNA]</scope>
    <source>
        <strain evidence="1 2">F7233</strain>
    </source>
</reference>